<evidence type="ECO:0000256" key="2">
    <source>
        <dbReference type="ARBA" id="ARBA00022679"/>
    </source>
</evidence>
<dbReference type="PANTHER" id="PTHR23416:SF23">
    <property type="entry name" value="ACETYLTRANSFERASE C18B11.09C-RELATED"/>
    <property type="match status" value="1"/>
</dbReference>
<name>A0A1T5EBK9_9FLAO</name>
<evidence type="ECO:0000256" key="1">
    <source>
        <dbReference type="ARBA" id="ARBA00007274"/>
    </source>
</evidence>
<reference evidence="3 4" key="1">
    <citation type="submission" date="2017-02" db="EMBL/GenBank/DDBJ databases">
        <authorList>
            <person name="Peterson S.W."/>
        </authorList>
    </citation>
    <scope>NUCLEOTIDE SEQUENCE [LARGE SCALE GENOMIC DNA]</scope>
    <source>
        <strain evidence="3 4">DSM 22323</strain>
    </source>
</reference>
<dbReference type="AlphaFoldDB" id="A0A1T5EBK9"/>
<dbReference type="PANTHER" id="PTHR23416">
    <property type="entry name" value="SIALIC ACID SYNTHASE-RELATED"/>
    <property type="match status" value="1"/>
</dbReference>
<dbReference type="RefSeq" id="WP_245797162.1">
    <property type="nucleotide sequence ID" value="NZ_FUYZ01000003.1"/>
</dbReference>
<protein>
    <submittedName>
        <fullName evidence="3">Acetyltransferase (Isoleucine patch superfamily)</fullName>
    </submittedName>
</protein>
<dbReference type="GO" id="GO:0008374">
    <property type="term" value="F:O-acyltransferase activity"/>
    <property type="evidence" value="ECO:0007669"/>
    <property type="project" value="TreeGrafter"/>
</dbReference>
<dbReference type="Proteomes" id="UP000191112">
    <property type="component" value="Unassembled WGS sequence"/>
</dbReference>
<comment type="similarity">
    <text evidence="1">Belongs to the transferase hexapeptide repeat family.</text>
</comment>
<dbReference type="Pfam" id="PF00132">
    <property type="entry name" value="Hexapep"/>
    <property type="match status" value="1"/>
</dbReference>
<proteinExistence type="inferred from homology"/>
<dbReference type="InterPro" id="IPR051159">
    <property type="entry name" value="Hexapeptide_acetyltransf"/>
</dbReference>
<accession>A0A1T5EBK9</accession>
<gene>
    <name evidence="3" type="ORF">SAMN05660477_01252</name>
</gene>
<evidence type="ECO:0000313" key="4">
    <source>
        <dbReference type="Proteomes" id="UP000191112"/>
    </source>
</evidence>
<evidence type="ECO:0000313" key="3">
    <source>
        <dbReference type="EMBL" id="SKB81199.1"/>
    </source>
</evidence>
<dbReference type="InterPro" id="IPR011004">
    <property type="entry name" value="Trimer_LpxA-like_sf"/>
</dbReference>
<dbReference type="SUPFAM" id="SSF51161">
    <property type="entry name" value="Trimeric LpxA-like enzymes"/>
    <property type="match status" value="1"/>
</dbReference>
<dbReference type="InterPro" id="IPR001451">
    <property type="entry name" value="Hexapep"/>
</dbReference>
<dbReference type="CDD" id="cd04647">
    <property type="entry name" value="LbH_MAT_like"/>
    <property type="match status" value="1"/>
</dbReference>
<sequence length="180" mass="20181">MMSFLGKLILKILKNANLKELSKHQNTNIKIGNFCDFKFYNGYKRISFGKDINVRDNCHFLVGKNASLKIENNVFFNNNCSVNCLDSIEIGENTLFGESVKLYDHNHEYTSSPNFKVEHQKFTTAPVKIGKNCWLGSNVVVLKGVTIGDNTIIGAGCIIHKDVPANSVLINKQEQIVKSI</sequence>
<keyword evidence="4" id="KW-1185">Reference proteome</keyword>
<dbReference type="STRING" id="619805.SAMN05660477_01252"/>
<keyword evidence="2 3" id="KW-0808">Transferase</keyword>
<dbReference type="EMBL" id="FUYZ01000003">
    <property type="protein sequence ID" value="SKB81199.1"/>
    <property type="molecule type" value="Genomic_DNA"/>
</dbReference>
<organism evidence="3 4">
    <name type="scientific">Soonwooa buanensis</name>
    <dbReference type="NCBI Taxonomy" id="619805"/>
    <lineage>
        <taxon>Bacteria</taxon>
        <taxon>Pseudomonadati</taxon>
        <taxon>Bacteroidota</taxon>
        <taxon>Flavobacteriia</taxon>
        <taxon>Flavobacteriales</taxon>
        <taxon>Weeksellaceae</taxon>
        <taxon>Chryseobacterium group</taxon>
        <taxon>Soonwooa</taxon>
    </lineage>
</organism>
<dbReference type="GO" id="GO:0005829">
    <property type="term" value="C:cytosol"/>
    <property type="evidence" value="ECO:0007669"/>
    <property type="project" value="TreeGrafter"/>
</dbReference>
<dbReference type="Gene3D" id="2.160.10.10">
    <property type="entry name" value="Hexapeptide repeat proteins"/>
    <property type="match status" value="1"/>
</dbReference>